<accession>A0ABD1UKU4</accession>
<dbReference type="Proteomes" id="UP001604336">
    <property type="component" value="Unassembled WGS sequence"/>
</dbReference>
<keyword evidence="2" id="KW-1185">Reference proteome</keyword>
<protein>
    <submittedName>
        <fullName evidence="1">Uncharacterized protein</fullName>
    </submittedName>
</protein>
<evidence type="ECO:0000313" key="1">
    <source>
        <dbReference type="EMBL" id="KAL2525576.1"/>
    </source>
</evidence>
<dbReference type="EMBL" id="JBFOLK010000003">
    <property type="protein sequence ID" value="KAL2525576.1"/>
    <property type="molecule type" value="Genomic_DNA"/>
</dbReference>
<proteinExistence type="predicted"/>
<dbReference type="AlphaFoldDB" id="A0ABD1UKU4"/>
<evidence type="ECO:0000313" key="2">
    <source>
        <dbReference type="Proteomes" id="UP001604336"/>
    </source>
</evidence>
<reference evidence="2" key="1">
    <citation type="submission" date="2024-07" db="EMBL/GenBank/DDBJ databases">
        <title>Two chromosome-level genome assemblies of Korean endemic species Abeliophyllum distichum and Forsythia ovata (Oleaceae).</title>
        <authorList>
            <person name="Jang H."/>
        </authorList>
    </citation>
    <scope>NUCLEOTIDE SEQUENCE [LARGE SCALE GENOMIC DNA]</scope>
</reference>
<gene>
    <name evidence="1" type="ORF">Adt_10630</name>
</gene>
<name>A0ABD1UKU4_9LAMI</name>
<organism evidence="1 2">
    <name type="scientific">Abeliophyllum distichum</name>
    <dbReference type="NCBI Taxonomy" id="126358"/>
    <lineage>
        <taxon>Eukaryota</taxon>
        <taxon>Viridiplantae</taxon>
        <taxon>Streptophyta</taxon>
        <taxon>Embryophyta</taxon>
        <taxon>Tracheophyta</taxon>
        <taxon>Spermatophyta</taxon>
        <taxon>Magnoliopsida</taxon>
        <taxon>eudicotyledons</taxon>
        <taxon>Gunneridae</taxon>
        <taxon>Pentapetalae</taxon>
        <taxon>asterids</taxon>
        <taxon>lamiids</taxon>
        <taxon>Lamiales</taxon>
        <taxon>Oleaceae</taxon>
        <taxon>Forsythieae</taxon>
        <taxon>Abeliophyllum</taxon>
    </lineage>
</organism>
<comment type="caution">
    <text evidence="1">The sequence shown here is derived from an EMBL/GenBank/DDBJ whole genome shotgun (WGS) entry which is preliminary data.</text>
</comment>
<sequence length="105" mass="11542">MALPSTKPSDPLPPFLPVNTTFDGGNTSPTTSTTAIGHISTDLEQNKSVLHWESQCTQFDILLSEFGHGTITNDLRSPKNPKDGAYNVQFGWNQYLGKRTVDFNS</sequence>